<evidence type="ECO:0000313" key="9">
    <source>
        <dbReference type="Proteomes" id="UP000266841"/>
    </source>
</evidence>
<evidence type="ECO:0000313" key="8">
    <source>
        <dbReference type="EMBL" id="EJK52989.1"/>
    </source>
</evidence>
<evidence type="ECO:0000256" key="4">
    <source>
        <dbReference type="ARBA" id="ARBA00023136"/>
    </source>
</evidence>
<feature type="region of interest" description="Disordered" evidence="5">
    <location>
        <begin position="482"/>
        <end position="503"/>
    </location>
</feature>
<keyword evidence="4 6" id="KW-0472">Membrane</keyword>
<dbReference type="InterPro" id="IPR000276">
    <property type="entry name" value="GPCR_Rhodpsn"/>
</dbReference>
<dbReference type="CDD" id="cd00637">
    <property type="entry name" value="7tm_classA_rhodopsin-like"/>
    <property type="match status" value="1"/>
</dbReference>
<organism evidence="8 9">
    <name type="scientific">Thalassiosira oceanica</name>
    <name type="common">Marine diatom</name>
    <dbReference type="NCBI Taxonomy" id="159749"/>
    <lineage>
        <taxon>Eukaryota</taxon>
        <taxon>Sar</taxon>
        <taxon>Stramenopiles</taxon>
        <taxon>Ochrophyta</taxon>
        <taxon>Bacillariophyta</taxon>
        <taxon>Coscinodiscophyceae</taxon>
        <taxon>Thalassiosirophycidae</taxon>
        <taxon>Thalassiosirales</taxon>
        <taxon>Thalassiosiraceae</taxon>
        <taxon>Thalassiosira</taxon>
    </lineage>
</organism>
<keyword evidence="9" id="KW-1185">Reference proteome</keyword>
<keyword evidence="3 6" id="KW-1133">Transmembrane helix</keyword>
<dbReference type="Gene3D" id="1.20.1070.10">
    <property type="entry name" value="Rhodopsin 7-helix transmembrane proteins"/>
    <property type="match status" value="1"/>
</dbReference>
<gene>
    <name evidence="8" type="ORF">THAOC_27655</name>
</gene>
<dbReference type="GO" id="GO:0005886">
    <property type="term" value="C:plasma membrane"/>
    <property type="evidence" value="ECO:0007669"/>
    <property type="project" value="TreeGrafter"/>
</dbReference>
<feature type="region of interest" description="Disordered" evidence="5">
    <location>
        <begin position="1"/>
        <end position="41"/>
    </location>
</feature>
<evidence type="ECO:0000256" key="5">
    <source>
        <dbReference type="SAM" id="MobiDB-lite"/>
    </source>
</evidence>
<dbReference type="EMBL" id="AGNL01038764">
    <property type="protein sequence ID" value="EJK52989.1"/>
    <property type="molecule type" value="Genomic_DNA"/>
</dbReference>
<dbReference type="Pfam" id="PF00001">
    <property type="entry name" value="7tm_1"/>
    <property type="match status" value="1"/>
</dbReference>
<evidence type="ECO:0000256" key="2">
    <source>
        <dbReference type="ARBA" id="ARBA00022692"/>
    </source>
</evidence>
<comment type="caution">
    <text evidence="8">The sequence shown here is derived from an EMBL/GenBank/DDBJ whole genome shotgun (WGS) entry which is preliminary data.</text>
</comment>
<evidence type="ECO:0000256" key="1">
    <source>
        <dbReference type="ARBA" id="ARBA00004141"/>
    </source>
</evidence>
<feature type="transmembrane region" description="Helical" evidence="6">
    <location>
        <begin position="396"/>
        <end position="418"/>
    </location>
</feature>
<dbReference type="InterPro" id="IPR001387">
    <property type="entry name" value="Cro/C1-type_HTH"/>
</dbReference>
<feature type="transmembrane region" description="Helical" evidence="6">
    <location>
        <begin position="283"/>
        <end position="303"/>
    </location>
</feature>
<accession>K0RL25</accession>
<dbReference type="PANTHER" id="PTHR23112:SF0">
    <property type="entry name" value="TRANSMEMBRANE PROTEIN 116"/>
    <property type="match status" value="1"/>
</dbReference>
<comment type="subcellular location">
    <subcellularLocation>
        <location evidence="1">Membrane</location>
        <topology evidence="1">Multi-pass membrane protein</topology>
    </subcellularLocation>
</comment>
<dbReference type="PANTHER" id="PTHR23112">
    <property type="entry name" value="G PROTEIN-COUPLED RECEPTOR 157-RELATED"/>
    <property type="match status" value="1"/>
</dbReference>
<evidence type="ECO:0000256" key="6">
    <source>
        <dbReference type="SAM" id="Phobius"/>
    </source>
</evidence>
<dbReference type="GO" id="GO:0004930">
    <property type="term" value="F:G protein-coupled receptor activity"/>
    <property type="evidence" value="ECO:0007669"/>
    <property type="project" value="InterPro"/>
</dbReference>
<reference evidence="8 9" key="1">
    <citation type="journal article" date="2012" name="Genome Biol.">
        <title>Genome and low-iron response of an oceanic diatom adapted to chronic iron limitation.</title>
        <authorList>
            <person name="Lommer M."/>
            <person name="Specht M."/>
            <person name="Roy A.S."/>
            <person name="Kraemer L."/>
            <person name="Andreson R."/>
            <person name="Gutowska M.A."/>
            <person name="Wolf J."/>
            <person name="Bergner S.V."/>
            <person name="Schilhabel M.B."/>
            <person name="Klostermeier U.C."/>
            <person name="Beiko R.G."/>
            <person name="Rosenstiel P."/>
            <person name="Hippler M."/>
            <person name="Laroche J."/>
        </authorList>
    </citation>
    <scope>NUCLEOTIDE SEQUENCE [LARGE SCALE GENOMIC DNA]</scope>
    <source>
        <strain evidence="8 9">CCMP1005</strain>
    </source>
</reference>
<feature type="transmembrane region" description="Helical" evidence="6">
    <location>
        <begin position="430"/>
        <end position="448"/>
    </location>
</feature>
<feature type="transmembrane region" description="Helical" evidence="6">
    <location>
        <begin position="340"/>
        <end position="368"/>
    </location>
</feature>
<protein>
    <recommendedName>
        <fullName evidence="7">HTH cro/C1-type domain-containing protein</fullName>
    </recommendedName>
</protein>
<proteinExistence type="predicted"/>
<feature type="domain" description="HTH cro/C1-type" evidence="7">
    <location>
        <begin position="450"/>
        <end position="478"/>
    </location>
</feature>
<dbReference type="Proteomes" id="UP000266841">
    <property type="component" value="Unassembled WGS sequence"/>
</dbReference>
<dbReference type="SUPFAM" id="SSF81321">
    <property type="entry name" value="Family A G protein-coupled receptor-like"/>
    <property type="match status" value="1"/>
</dbReference>
<dbReference type="AlphaFoldDB" id="K0RL25"/>
<feature type="compositionally biased region" description="Polar residues" evidence="5">
    <location>
        <begin position="490"/>
        <end position="503"/>
    </location>
</feature>
<feature type="region of interest" description="Disordered" evidence="5">
    <location>
        <begin position="110"/>
        <end position="174"/>
    </location>
</feature>
<dbReference type="PROSITE" id="PS50943">
    <property type="entry name" value="HTH_CROC1"/>
    <property type="match status" value="1"/>
</dbReference>
<evidence type="ECO:0000256" key="3">
    <source>
        <dbReference type="ARBA" id="ARBA00022989"/>
    </source>
</evidence>
<dbReference type="GO" id="GO:0007189">
    <property type="term" value="P:adenylate cyclase-activating G protein-coupled receptor signaling pathway"/>
    <property type="evidence" value="ECO:0007669"/>
    <property type="project" value="TreeGrafter"/>
</dbReference>
<sequence>MPQRSKLSRRSWSVNPTHKSDEAHVFARKIPSPQEKGRQPIVSCARSRRKLWPRCLSGRKSSLMEPPDARLLFDSHVNVVGMNRSSLQKICRRVALVFVKEEQQEHICSAGGGRATASEERRSHKEGRRAPSQAFGPTLEGKNPGSRVIIGKEPKLPQGPDPAKERIPRGGGWTRRPERPELLSFCAAPSSKTQSPSIEIRSWQLASFFQDFMTTWMVPVDTHQYQAAFLAAGTTASCTFQGFVSLTCVMLAGLYYTELAIVYWGTVRHGWTETKMKQTGFRVAFFLPPVVVSLGLTVPPLFYEMYNFSGLSICQIVPYPIECAGGLAPCERGSTESLMIFFYLLVGTGVLYNVTIVVFMVMLTHAIWKQERAMDRFLTPGQEKRRKQTRRTYRQGLRYVVSYLICWMPTFVFAIISLLHCNPSEPLTCINFIIAPLWGFFLGGVYFVPRYETYREKNPSEGRLQALAHVLNIDIDLHETPLASDDDDTGNQTPLLNETWETI</sequence>
<name>K0RL25_THAOC</name>
<keyword evidence="2 6" id="KW-0812">Transmembrane</keyword>
<evidence type="ECO:0000259" key="7">
    <source>
        <dbReference type="PROSITE" id="PS50943"/>
    </source>
</evidence>